<dbReference type="EMBL" id="CM056817">
    <property type="protein sequence ID" value="KAJ8620642.1"/>
    <property type="molecule type" value="Genomic_DNA"/>
</dbReference>
<reference evidence="1 2" key="1">
    <citation type="journal article" date="2022" name="Hortic Res">
        <title>A haplotype resolved chromosomal level avocado genome allows analysis of novel avocado genes.</title>
        <authorList>
            <person name="Nath O."/>
            <person name="Fletcher S.J."/>
            <person name="Hayward A."/>
            <person name="Shaw L.M."/>
            <person name="Masouleh A.K."/>
            <person name="Furtado A."/>
            <person name="Henry R.J."/>
            <person name="Mitter N."/>
        </authorList>
    </citation>
    <scope>NUCLEOTIDE SEQUENCE [LARGE SCALE GENOMIC DNA]</scope>
    <source>
        <strain evidence="2">cv. Hass</strain>
    </source>
</reference>
<protein>
    <submittedName>
        <fullName evidence="1">Uncharacterized protein</fullName>
    </submittedName>
</protein>
<gene>
    <name evidence="1" type="ORF">MRB53_029171</name>
</gene>
<accession>A0ACC2KI09</accession>
<evidence type="ECO:0000313" key="2">
    <source>
        <dbReference type="Proteomes" id="UP001234297"/>
    </source>
</evidence>
<name>A0ACC2KI09_PERAE</name>
<proteinExistence type="predicted"/>
<organism evidence="1 2">
    <name type="scientific">Persea americana</name>
    <name type="common">Avocado</name>
    <dbReference type="NCBI Taxonomy" id="3435"/>
    <lineage>
        <taxon>Eukaryota</taxon>
        <taxon>Viridiplantae</taxon>
        <taxon>Streptophyta</taxon>
        <taxon>Embryophyta</taxon>
        <taxon>Tracheophyta</taxon>
        <taxon>Spermatophyta</taxon>
        <taxon>Magnoliopsida</taxon>
        <taxon>Magnoliidae</taxon>
        <taxon>Laurales</taxon>
        <taxon>Lauraceae</taxon>
        <taxon>Persea</taxon>
    </lineage>
</organism>
<sequence>MVGRRSSSSSILINLGQRLGGFGSELIFGTSLLLLCLFPPFFSTPYLPLFYSLSDSEPSQRRHFFFKHKHCFLVFGQSEHSRHGGRYPLIRNGVQQVRGYQSQGNS</sequence>
<keyword evidence="2" id="KW-1185">Reference proteome</keyword>
<comment type="caution">
    <text evidence="1">The sequence shown here is derived from an EMBL/GenBank/DDBJ whole genome shotgun (WGS) entry which is preliminary data.</text>
</comment>
<evidence type="ECO:0000313" key="1">
    <source>
        <dbReference type="EMBL" id="KAJ8620642.1"/>
    </source>
</evidence>
<dbReference type="Proteomes" id="UP001234297">
    <property type="component" value="Chromosome 9"/>
</dbReference>